<protein>
    <submittedName>
        <fullName evidence="1">Uncharacterized protein</fullName>
    </submittedName>
</protein>
<sequence>MESNLAPCRALCRRLRGATNVRRRKALITSLHVKIFTLEELSRGAYVCIQKKELGKGSVDVHVGCYAPAASLANAKVELPPPHPAVGRRRSQGVILKIKIL</sequence>
<evidence type="ECO:0000313" key="2">
    <source>
        <dbReference type="Proteomes" id="UP000299102"/>
    </source>
</evidence>
<comment type="caution">
    <text evidence="1">The sequence shown here is derived from an EMBL/GenBank/DDBJ whole genome shotgun (WGS) entry which is preliminary data.</text>
</comment>
<keyword evidence="2" id="KW-1185">Reference proteome</keyword>
<dbReference type="AlphaFoldDB" id="A0A4C1TTY2"/>
<evidence type="ECO:0000313" key="1">
    <source>
        <dbReference type="EMBL" id="GBP17364.1"/>
    </source>
</evidence>
<dbReference type="EMBL" id="BGZK01000086">
    <property type="protein sequence ID" value="GBP17364.1"/>
    <property type="molecule type" value="Genomic_DNA"/>
</dbReference>
<gene>
    <name evidence="1" type="ORF">EVAR_17845_1</name>
</gene>
<accession>A0A4C1TTY2</accession>
<organism evidence="1 2">
    <name type="scientific">Eumeta variegata</name>
    <name type="common">Bagworm moth</name>
    <name type="synonym">Eumeta japonica</name>
    <dbReference type="NCBI Taxonomy" id="151549"/>
    <lineage>
        <taxon>Eukaryota</taxon>
        <taxon>Metazoa</taxon>
        <taxon>Ecdysozoa</taxon>
        <taxon>Arthropoda</taxon>
        <taxon>Hexapoda</taxon>
        <taxon>Insecta</taxon>
        <taxon>Pterygota</taxon>
        <taxon>Neoptera</taxon>
        <taxon>Endopterygota</taxon>
        <taxon>Lepidoptera</taxon>
        <taxon>Glossata</taxon>
        <taxon>Ditrysia</taxon>
        <taxon>Tineoidea</taxon>
        <taxon>Psychidae</taxon>
        <taxon>Oiketicinae</taxon>
        <taxon>Eumeta</taxon>
    </lineage>
</organism>
<proteinExistence type="predicted"/>
<dbReference type="Proteomes" id="UP000299102">
    <property type="component" value="Unassembled WGS sequence"/>
</dbReference>
<reference evidence="1 2" key="1">
    <citation type="journal article" date="2019" name="Commun. Biol.">
        <title>The bagworm genome reveals a unique fibroin gene that provides high tensile strength.</title>
        <authorList>
            <person name="Kono N."/>
            <person name="Nakamura H."/>
            <person name="Ohtoshi R."/>
            <person name="Tomita M."/>
            <person name="Numata K."/>
            <person name="Arakawa K."/>
        </authorList>
    </citation>
    <scope>NUCLEOTIDE SEQUENCE [LARGE SCALE GENOMIC DNA]</scope>
</reference>
<name>A0A4C1TTY2_EUMVA</name>